<dbReference type="AlphaFoldDB" id="A0A9D4ZEY3"/>
<evidence type="ECO:0000313" key="2">
    <source>
        <dbReference type="Proteomes" id="UP000886520"/>
    </source>
</evidence>
<gene>
    <name evidence="1" type="ORF">GOP47_0013030</name>
</gene>
<proteinExistence type="predicted"/>
<keyword evidence="2" id="KW-1185">Reference proteome</keyword>
<sequence length="151" mass="16267">MVFLFCCHSKAFHVIMASRHEHVLLTKCSALGPPDGLRQARFALEVAAEFVSDGHIASAGSVFASLMARVVWRFLMTLQNGEDGASVFFLDRGVASCGACVVGSTVSRRGTVVSVECYQASLILALHQTLLVDPCCINLYQTQGDGMLAHF</sequence>
<protein>
    <submittedName>
        <fullName evidence="1">Uncharacterized protein</fullName>
    </submittedName>
</protein>
<accession>A0A9D4ZEY3</accession>
<organism evidence="1 2">
    <name type="scientific">Adiantum capillus-veneris</name>
    <name type="common">Maidenhair fern</name>
    <dbReference type="NCBI Taxonomy" id="13818"/>
    <lineage>
        <taxon>Eukaryota</taxon>
        <taxon>Viridiplantae</taxon>
        <taxon>Streptophyta</taxon>
        <taxon>Embryophyta</taxon>
        <taxon>Tracheophyta</taxon>
        <taxon>Polypodiopsida</taxon>
        <taxon>Polypodiidae</taxon>
        <taxon>Polypodiales</taxon>
        <taxon>Pteridineae</taxon>
        <taxon>Pteridaceae</taxon>
        <taxon>Vittarioideae</taxon>
        <taxon>Adiantum</taxon>
    </lineage>
</organism>
<dbReference type="EMBL" id="JABFUD020000012">
    <property type="protein sequence ID" value="KAI5072924.1"/>
    <property type="molecule type" value="Genomic_DNA"/>
</dbReference>
<name>A0A9D4ZEY3_ADICA</name>
<evidence type="ECO:0000313" key="1">
    <source>
        <dbReference type="EMBL" id="KAI5072924.1"/>
    </source>
</evidence>
<reference evidence="1" key="1">
    <citation type="submission" date="2021-01" db="EMBL/GenBank/DDBJ databases">
        <title>Adiantum capillus-veneris genome.</title>
        <authorList>
            <person name="Fang Y."/>
            <person name="Liao Q."/>
        </authorList>
    </citation>
    <scope>NUCLEOTIDE SEQUENCE</scope>
    <source>
        <strain evidence="1">H3</strain>
        <tissue evidence="1">Leaf</tissue>
    </source>
</reference>
<comment type="caution">
    <text evidence="1">The sequence shown here is derived from an EMBL/GenBank/DDBJ whole genome shotgun (WGS) entry which is preliminary data.</text>
</comment>
<dbReference type="Proteomes" id="UP000886520">
    <property type="component" value="Chromosome 12"/>
</dbReference>